<dbReference type="GO" id="GO:0016787">
    <property type="term" value="F:hydrolase activity"/>
    <property type="evidence" value="ECO:0007669"/>
    <property type="project" value="UniProtKB-KW"/>
</dbReference>
<evidence type="ECO:0000313" key="3">
    <source>
        <dbReference type="Proteomes" id="UP000660024"/>
    </source>
</evidence>
<dbReference type="InterPro" id="IPR036514">
    <property type="entry name" value="SGNH_hydro_sf"/>
</dbReference>
<dbReference type="EMBL" id="JAEHFY010000015">
    <property type="protein sequence ID" value="MBK0383629.1"/>
    <property type="molecule type" value="Genomic_DNA"/>
</dbReference>
<dbReference type="Gene3D" id="3.40.50.1110">
    <property type="entry name" value="SGNH hydrolase"/>
    <property type="match status" value="1"/>
</dbReference>
<reference evidence="2 3" key="1">
    <citation type="submission" date="2020-12" db="EMBL/GenBank/DDBJ databases">
        <title>Bacterial novel species Pedobacter sp. SD-b isolated from soil.</title>
        <authorList>
            <person name="Jung H.-Y."/>
        </authorList>
    </citation>
    <scope>NUCLEOTIDE SEQUENCE [LARGE SCALE GENOMIC DNA]</scope>
    <source>
        <strain evidence="2 3">SD-b</strain>
    </source>
</reference>
<feature type="domain" description="SGNH hydrolase-type esterase" evidence="1">
    <location>
        <begin position="49"/>
        <end position="223"/>
    </location>
</feature>
<evidence type="ECO:0000259" key="1">
    <source>
        <dbReference type="Pfam" id="PF13472"/>
    </source>
</evidence>
<sequence length="234" mass="26373">MSFSSSAASKKLSDHFLYSEKTDSGYLSNIILELQKTWPQNRTINLVFHGHSVPSGYQHTPIVTTFGSYPLLSLWLITQKYPHAVVNAIKTSIGGENAEQGAKRFKRDVLSKQPDVIFIDYALNDRPIGLQRAKAAWESMIQEALDANVKLVLMTPTPDIKEDIKDPNAPLALHTRQIIELGEKYHIPVIDSYDAFKKMALEGVDLKIYMAQNNHINPKGHQVVADLIYKLFIK</sequence>
<name>A0ABS1BL61_9SPHI</name>
<protein>
    <submittedName>
        <fullName evidence="2">SGNH/GDSL hydrolase family protein</fullName>
    </submittedName>
</protein>
<dbReference type="Pfam" id="PF13472">
    <property type="entry name" value="Lipase_GDSL_2"/>
    <property type="match status" value="1"/>
</dbReference>
<gene>
    <name evidence="2" type="ORF">I5M32_11735</name>
</gene>
<dbReference type="InterPro" id="IPR051532">
    <property type="entry name" value="Ester_Hydrolysis_Enzymes"/>
</dbReference>
<evidence type="ECO:0000313" key="2">
    <source>
        <dbReference type="EMBL" id="MBK0383629.1"/>
    </source>
</evidence>
<accession>A0ABS1BL61</accession>
<comment type="caution">
    <text evidence="2">The sequence shown here is derived from an EMBL/GenBank/DDBJ whole genome shotgun (WGS) entry which is preliminary data.</text>
</comment>
<dbReference type="PANTHER" id="PTHR30383">
    <property type="entry name" value="THIOESTERASE 1/PROTEASE 1/LYSOPHOSPHOLIPASE L1"/>
    <property type="match status" value="1"/>
</dbReference>
<organism evidence="2 3">
    <name type="scientific">Pedobacter segetis</name>
    <dbReference type="NCBI Taxonomy" id="2793069"/>
    <lineage>
        <taxon>Bacteria</taxon>
        <taxon>Pseudomonadati</taxon>
        <taxon>Bacteroidota</taxon>
        <taxon>Sphingobacteriia</taxon>
        <taxon>Sphingobacteriales</taxon>
        <taxon>Sphingobacteriaceae</taxon>
        <taxon>Pedobacter</taxon>
    </lineage>
</organism>
<proteinExistence type="predicted"/>
<dbReference type="Proteomes" id="UP000660024">
    <property type="component" value="Unassembled WGS sequence"/>
</dbReference>
<keyword evidence="3" id="KW-1185">Reference proteome</keyword>
<dbReference type="InterPro" id="IPR013830">
    <property type="entry name" value="SGNH_hydro"/>
</dbReference>
<dbReference type="SUPFAM" id="SSF52266">
    <property type="entry name" value="SGNH hydrolase"/>
    <property type="match status" value="1"/>
</dbReference>
<keyword evidence="2" id="KW-0378">Hydrolase</keyword>
<dbReference type="PANTHER" id="PTHR30383:SF5">
    <property type="entry name" value="SGNH HYDROLASE-TYPE ESTERASE DOMAIN-CONTAINING PROTEIN"/>
    <property type="match status" value="1"/>
</dbReference>